<evidence type="ECO:0000313" key="2">
    <source>
        <dbReference type="Proteomes" id="UP000256405"/>
    </source>
</evidence>
<dbReference type="Proteomes" id="UP000256405">
    <property type="component" value="Unassembled WGS sequence"/>
</dbReference>
<accession>A0A3E0DPN8</accession>
<protein>
    <submittedName>
        <fullName evidence="1">TolB-like protein</fullName>
    </submittedName>
</protein>
<reference evidence="1 2" key="1">
    <citation type="submission" date="2018-08" db="EMBL/GenBank/DDBJ databases">
        <title>Genomic Encyclopedia of Archaeal and Bacterial Type Strains, Phase II (KMG-II): from individual species to whole genera.</title>
        <authorList>
            <person name="Goeker M."/>
        </authorList>
    </citation>
    <scope>NUCLEOTIDE SEQUENCE [LARGE SCALE GENOMIC DNA]</scope>
    <source>
        <strain evidence="1 2">DSM 15986</strain>
    </source>
</reference>
<evidence type="ECO:0000313" key="1">
    <source>
        <dbReference type="EMBL" id="REG84753.1"/>
    </source>
</evidence>
<proteinExistence type="predicted"/>
<dbReference type="RefSeq" id="WP_086541454.1">
    <property type="nucleotide sequence ID" value="NZ_MSSW01000027.1"/>
</dbReference>
<comment type="caution">
    <text evidence="1">The sequence shown here is derived from an EMBL/GenBank/DDBJ whole genome shotgun (WGS) entry which is preliminary data.</text>
</comment>
<gene>
    <name evidence="1" type="ORF">C8N25_114102</name>
</gene>
<keyword evidence="2" id="KW-1185">Reference proteome</keyword>
<name>A0A3E0DPN8_9BACT</name>
<dbReference type="AlphaFoldDB" id="A0A3E0DPN8"/>
<dbReference type="OrthoDB" id="823984at2"/>
<organism evidence="1 2">
    <name type="scientific">Algoriphagus antarcticus</name>
    <dbReference type="NCBI Taxonomy" id="238540"/>
    <lineage>
        <taxon>Bacteria</taxon>
        <taxon>Pseudomonadati</taxon>
        <taxon>Bacteroidota</taxon>
        <taxon>Cytophagia</taxon>
        <taxon>Cytophagales</taxon>
        <taxon>Cyclobacteriaceae</taxon>
        <taxon>Algoriphagus</taxon>
    </lineage>
</organism>
<dbReference type="Pfam" id="PF15869">
    <property type="entry name" value="TolB_like"/>
    <property type="match status" value="1"/>
</dbReference>
<sequence>MKKIFAFILILSSCTTSRDSESFFNDFPKEIDLKGEYLGFSAKLNQAFDIELANNQLIVSDPDEFHFKIFNLDNSNSLRRFGKIGEGPCEIIFPTTIQKIGSESNTIGLYGRKNWKYQEVDIKVDSDIAIDSCFNQTSKSFNFNYQKLLKIGDSTFFGTGIFDLKFALAKANSNEVEVLDIPYPFTDGNAQLGNIPMSQQGDLILKPSGDKILCTTKYAPYFEILNINGDTEIKSSYVFEGWAPETKPNDDEKSISSNLNQENKFGFISSSVTNNYIYLLFSGKDFSVDPYLSEIMLVYDWEGNKIKRLNLDHEVEFITVSSDDDFLISYHDDGKPNLTRYELD</sequence>
<dbReference type="EMBL" id="QUNF01000014">
    <property type="protein sequence ID" value="REG84753.1"/>
    <property type="molecule type" value="Genomic_DNA"/>
</dbReference>